<evidence type="ECO:0000256" key="1">
    <source>
        <dbReference type="SAM" id="SignalP"/>
    </source>
</evidence>
<evidence type="ECO:0000259" key="3">
    <source>
        <dbReference type="PROSITE" id="PS50056"/>
    </source>
</evidence>
<keyword evidence="1" id="KW-0732">Signal</keyword>
<feature type="domain" description="Tyrosine specific protein phosphatases" evidence="3">
    <location>
        <begin position="220"/>
        <end position="282"/>
    </location>
</feature>
<dbReference type="PANTHER" id="PTHR46274">
    <property type="entry name" value="PHOSPHATIDYLINOSITOL PHOSPHATASE"/>
    <property type="match status" value="1"/>
</dbReference>
<dbReference type="SUPFAM" id="SSF52799">
    <property type="entry name" value="(Phosphotyrosine protein) phosphatases II"/>
    <property type="match status" value="1"/>
</dbReference>
<proteinExistence type="predicted"/>
<feature type="signal peptide" evidence="1">
    <location>
        <begin position="1"/>
        <end position="27"/>
    </location>
</feature>
<evidence type="ECO:0000313" key="5">
    <source>
        <dbReference type="EnsemblProtists" id="EKX37940"/>
    </source>
</evidence>
<dbReference type="RefSeq" id="XP_005824920.1">
    <property type="nucleotide sequence ID" value="XM_005824863.1"/>
</dbReference>
<dbReference type="InterPro" id="IPR000340">
    <property type="entry name" value="Dual-sp_phosphatase_cat-dom"/>
</dbReference>
<dbReference type="GeneID" id="17294728"/>
<dbReference type="EMBL" id="JH993053">
    <property type="protein sequence ID" value="EKX37940.1"/>
    <property type="molecule type" value="Genomic_DNA"/>
</dbReference>
<dbReference type="InterPro" id="IPR029021">
    <property type="entry name" value="Prot-tyrosine_phosphatase-like"/>
</dbReference>
<protein>
    <submittedName>
        <fullName evidence="4 5">Uncharacterized protein</fullName>
    </submittedName>
</protein>
<dbReference type="Proteomes" id="UP000011087">
    <property type="component" value="Unassembled WGS sequence"/>
</dbReference>
<accession>L1IQ42</accession>
<dbReference type="PaxDb" id="55529-EKX37940"/>
<dbReference type="EnsemblProtists" id="EKX37940">
    <property type="protein sequence ID" value="EKX37940"/>
    <property type="gene ID" value="GUITHDRAFT_144625"/>
</dbReference>
<keyword evidence="6" id="KW-1185">Reference proteome</keyword>
<dbReference type="FunFam" id="3.90.190.10:FF:000157">
    <property type="entry name" value="Protein-tyrosine phosphatase"/>
    <property type="match status" value="1"/>
</dbReference>
<reference evidence="6" key="2">
    <citation type="submission" date="2012-11" db="EMBL/GenBank/DDBJ databases">
        <authorList>
            <person name="Kuo A."/>
            <person name="Curtis B.A."/>
            <person name="Tanifuji G."/>
            <person name="Burki F."/>
            <person name="Gruber A."/>
            <person name="Irimia M."/>
            <person name="Maruyama S."/>
            <person name="Arias M.C."/>
            <person name="Ball S.G."/>
            <person name="Gile G.H."/>
            <person name="Hirakawa Y."/>
            <person name="Hopkins J.F."/>
            <person name="Rensing S.A."/>
            <person name="Schmutz J."/>
            <person name="Symeonidi A."/>
            <person name="Elias M."/>
            <person name="Eveleigh R.J."/>
            <person name="Herman E.K."/>
            <person name="Klute M.J."/>
            <person name="Nakayama T."/>
            <person name="Obornik M."/>
            <person name="Reyes-Prieto A."/>
            <person name="Armbrust E.V."/>
            <person name="Aves S.J."/>
            <person name="Beiko R.G."/>
            <person name="Coutinho P."/>
            <person name="Dacks J.B."/>
            <person name="Durnford D.G."/>
            <person name="Fast N.M."/>
            <person name="Green B.R."/>
            <person name="Grisdale C."/>
            <person name="Hempe F."/>
            <person name="Henrissat B."/>
            <person name="Hoppner M.P."/>
            <person name="Ishida K.-I."/>
            <person name="Kim E."/>
            <person name="Koreny L."/>
            <person name="Kroth P.G."/>
            <person name="Liu Y."/>
            <person name="Malik S.-B."/>
            <person name="Maier U.G."/>
            <person name="McRose D."/>
            <person name="Mock T."/>
            <person name="Neilson J.A."/>
            <person name="Onodera N.T."/>
            <person name="Poole A.M."/>
            <person name="Pritham E.J."/>
            <person name="Richards T.A."/>
            <person name="Rocap G."/>
            <person name="Roy S.W."/>
            <person name="Sarai C."/>
            <person name="Schaack S."/>
            <person name="Shirato S."/>
            <person name="Slamovits C.H."/>
            <person name="Spencer D.F."/>
            <person name="Suzuki S."/>
            <person name="Worden A.Z."/>
            <person name="Zauner S."/>
            <person name="Barry K."/>
            <person name="Bell C."/>
            <person name="Bharti A.K."/>
            <person name="Crow J.A."/>
            <person name="Grimwood J."/>
            <person name="Kramer R."/>
            <person name="Lindquist E."/>
            <person name="Lucas S."/>
            <person name="Salamov A."/>
            <person name="McFadden G.I."/>
            <person name="Lane C.E."/>
            <person name="Keeling P.J."/>
            <person name="Gray M.W."/>
            <person name="Grigoriev I.V."/>
            <person name="Archibald J.M."/>
        </authorList>
    </citation>
    <scope>NUCLEOTIDE SEQUENCE</scope>
    <source>
        <strain evidence="6">CCMP2712</strain>
    </source>
</reference>
<reference evidence="5" key="3">
    <citation type="submission" date="2016-03" db="UniProtKB">
        <authorList>
            <consortium name="EnsemblProtists"/>
        </authorList>
    </citation>
    <scope>IDENTIFICATION</scope>
</reference>
<dbReference type="OMA" id="VHAKERS"/>
<dbReference type="Pfam" id="PF00782">
    <property type="entry name" value="DSPc"/>
    <property type="match status" value="1"/>
</dbReference>
<dbReference type="SMART" id="SM00195">
    <property type="entry name" value="DSPc"/>
    <property type="match status" value="1"/>
</dbReference>
<sequence length="301" mass="33779">MKWPHSYHPASFLLLLPALLLSSSSQAFLLHPTSVSSQLPFALACSPTASRFLSTSVTGGSARQGLHIHHKTSFMSARQRGSMVRKDGAGIHMSARADEEPKLSFSQKLVKGLEKFVNANMERFVQVCPRSIMAILAKSYEKRNWYDRITDKVICGALPYSKLVPKLPDLTARLVQLREEGVTHVVNMVAEWGGPEKEYQEYGIVQKRFPVIDFTPPTLEDIENATEYISKVVEGGGTVYVHCKAGRGRAASVCMAYLIKERKMSLMEAQKFLEDKRPHVLHMLYKRPVLREFASKVGELD</sequence>
<reference evidence="4 6" key="1">
    <citation type="journal article" date="2012" name="Nature">
        <title>Algal genomes reveal evolutionary mosaicism and the fate of nucleomorphs.</title>
        <authorList>
            <consortium name="DOE Joint Genome Institute"/>
            <person name="Curtis B.A."/>
            <person name="Tanifuji G."/>
            <person name="Burki F."/>
            <person name="Gruber A."/>
            <person name="Irimia M."/>
            <person name="Maruyama S."/>
            <person name="Arias M.C."/>
            <person name="Ball S.G."/>
            <person name="Gile G.H."/>
            <person name="Hirakawa Y."/>
            <person name="Hopkins J.F."/>
            <person name="Kuo A."/>
            <person name="Rensing S.A."/>
            <person name="Schmutz J."/>
            <person name="Symeonidi A."/>
            <person name="Elias M."/>
            <person name="Eveleigh R.J."/>
            <person name="Herman E.K."/>
            <person name="Klute M.J."/>
            <person name="Nakayama T."/>
            <person name="Obornik M."/>
            <person name="Reyes-Prieto A."/>
            <person name="Armbrust E.V."/>
            <person name="Aves S.J."/>
            <person name="Beiko R.G."/>
            <person name="Coutinho P."/>
            <person name="Dacks J.B."/>
            <person name="Durnford D.G."/>
            <person name="Fast N.M."/>
            <person name="Green B.R."/>
            <person name="Grisdale C.J."/>
            <person name="Hempel F."/>
            <person name="Henrissat B."/>
            <person name="Hoppner M.P."/>
            <person name="Ishida K."/>
            <person name="Kim E."/>
            <person name="Koreny L."/>
            <person name="Kroth P.G."/>
            <person name="Liu Y."/>
            <person name="Malik S.B."/>
            <person name="Maier U.G."/>
            <person name="McRose D."/>
            <person name="Mock T."/>
            <person name="Neilson J.A."/>
            <person name="Onodera N.T."/>
            <person name="Poole A.M."/>
            <person name="Pritham E.J."/>
            <person name="Richards T.A."/>
            <person name="Rocap G."/>
            <person name="Roy S.W."/>
            <person name="Sarai C."/>
            <person name="Schaack S."/>
            <person name="Shirato S."/>
            <person name="Slamovits C.H."/>
            <person name="Spencer D.F."/>
            <person name="Suzuki S."/>
            <person name="Worden A.Z."/>
            <person name="Zauner S."/>
            <person name="Barry K."/>
            <person name="Bell C."/>
            <person name="Bharti A.K."/>
            <person name="Crow J.A."/>
            <person name="Grimwood J."/>
            <person name="Kramer R."/>
            <person name="Lindquist E."/>
            <person name="Lucas S."/>
            <person name="Salamov A."/>
            <person name="McFadden G.I."/>
            <person name="Lane C.E."/>
            <person name="Keeling P.J."/>
            <person name="Gray M.W."/>
            <person name="Grigoriev I.V."/>
            <person name="Archibald J.M."/>
        </authorList>
    </citation>
    <scope>NUCLEOTIDE SEQUENCE</scope>
    <source>
        <strain evidence="4 6">CCMP2712</strain>
    </source>
</reference>
<evidence type="ECO:0000313" key="6">
    <source>
        <dbReference type="Proteomes" id="UP000011087"/>
    </source>
</evidence>
<dbReference type="OrthoDB" id="273181at2759"/>
<dbReference type="PANTHER" id="PTHR46274:SF6">
    <property type="entry name" value="TYR_PHOSPHATASE_2 DOMAIN-CONTAINING PROTEIN"/>
    <property type="match status" value="1"/>
</dbReference>
<evidence type="ECO:0000313" key="4">
    <source>
        <dbReference type="EMBL" id="EKX37940.1"/>
    </source>
</evidence>
<organism evidence="4">
    <name type="scientific">Guillardia theta (strain CCMP2712)</name>
    <name type="common">Cryptophyte</name>
    <dbReference type="NCBI Taxonomy" id="905079"/>
    <lineage>
        <taxon>Eukaryota</taxon>
        <taxon>Cryptophyceae</taxon>
        <taxon>Pyrenomonadales</taxon>
        <taxon>Geminigeraceae</taxon>
        <taxon>Guillardia</taxon>
    </lineage>
</organism>
<feature type="domain" description="Tyrosine-protein phosphatase" evidence="2">
    <location>
        <begin position="145"/>
        <end position="299"/>
    </location>
</feature>
<dbReference type="PROSITE" id="PS50054">
    <property type="entry name" value="TYR_PHOSPHATASE_DUAL"/>
    <property type="match status" value="1"/>
</dbReference>
<dbReference type="KEGG" id="gtt:GUITHDRAFT_144625"/>
<dbReference type="eggNOG" id="KOG1719">
    <property type="taxonomic scope" value="Eukaryota"/>
</dbReference>
<dbReference type="InterPro" id="IPR020422">
    <property type="entry name" value="TYR_PHOSPHATASE_DUAL_dom"/>
</dbReference>
<name>L1IQ42_GUITC</name>
<feature type="chain" id="PRO_5008770264" evidence="1">
    <location>
        <begin position="28"/>
        <end position="301"/>
    </location>
</feature>
<dbReference type="PROSITE" id="PS50056">
    <property type="entry name" value="TYR_PHOSPHATASE_2"/>
    <property type="match status" value="1"/>
</dbReference>
<dbReference type="AlphaFoldDB" id="L1IQ42"/>
<dbReference type="Gene3D" id="3.90.190.10">
    <property type="entry name" value="Protein tyrosine phosphatase superfamily"/>
    <property type="match status" value="1"/>
</dbReference>
<gene>
    <name evidence="4" type="ORF">GUITHDRAFT_144625</name>
</gene>
<dbReference type="HOGENOM" id="CLU_925758_0_0_1"/>
<evidence type="ECO:0000259" key="2">
    <source>
        <dbReference type="PROSITE" id="PS50054"/>
    </source>
</evidence>
<dbReference type="InterPro" id="IPR000387">
    <property type="entry name" value="Tyr_Pase_dom"/>
</dbReference>